<comment type="caution">
    <text evidence="1">The sequence shown here is derived from an EMBL/GenBank/DDBJ whole genome shotgun (WGS) entry which is preliminary data.</text>
</comment>
<keyword evidence="2" id="KW-1185">Reference proteome</keyword>
<evidence type="ECO:0000313" key="1">
    <source>
        <dbReference type="EMBL" id="DAZ99716.1"/>
    </source>
</evidence>
<dbReference type="Proteomes" id="UP001146120">
    <property type="component" value="Unassembled WGS sequence"/>
</dbReference>
<reference evidence="1" key="1">
    <citation type="submission" date="2022-11" db="EMBL/GenBank/DDBJ databases">
        <authorList>
            <person name="Morgan W.R."/>
            <person name="Tartar A."/>
        </authorList>
    </citation>
    <scope>NUCLEOTIDE SEQUENCE</scope>
    <source>
        <strain evidence="1">ARSEF 373</strain>
    </source>
</reference>
<accession>A0AAV2Z1S5</accession>
<gene>
    <name evidence="1" type="ORF">N0F65_000894</name>
</gene>
<evidence type="ECO:0000313" key="2">
    <source>
        <dbReference type="Proteomes" id="UP001146120"/>
    </source>
</evidence>
<sequence>MSAAKYLCGKARTEAERQGITICRSPSVAEETDVYGRCSHVLAVPPLTERSTKRRRSELSWRTVVILLQSATRQQT</sequence>
<proteinExistence type="predicted"/>
<reference evidence="1" key="2">
    <citation type="journal article" date="2023" name="Microbiol Resour">
        <title>Decontamination and Annotation of the Draft Genome Sequence of the Oomycete Lagenidium giganteum ARSEF 373.</title>
        <authorList>
            <person name="Morgan W.R."/>
            <person name="Tartar A."/>
        </authorList>
    </citation>
    <scope>NUCLEOTIDE SEQUENCE</scope>
    <source>
        <strain evidence="1">ARSEF 373</strain>
    </source>
</reference>
<protein>
    <submittedName>
        <fullName evidence="1">Uncharacterized protein</fullName>
    </submittedName>
</protein>
<dbReference type="AlphaFoldDB" id="A0AAV2Z1S5"/>
<organism evidence="1 2">
    <name type="scientific">Lagenidium giganteum</name>
    <dbReference type="NCBI Taxonomy" id="4803"/>
    <lineage>
        <taxon>Eukaryota</taxon>
        <taxon>Sar</taxon>
        <taxon>Stramenopiles</taxon>
        <taxon>Oomycota</taxon>
        <taxon>Peronosporomycetes</taxon>
        <taxon>Pythiales</taxon>
        <taxon>Pythiaceae</taxon>
    </lineage>
</organism>
<dbReference type="EMBL" id="DAKRPA010000078">
    <property type="protein sequence ID" value="DAZ99716.1"/>
    <property type="molecule type" value="Genomic_DNA"/>
</dbReference>
<name>A0AAV2Z1S5_9STRA</name>